<keyword evidence="11" id="KW-1185">Reference proteome</keyword>
<dbReference type="Pfam" id="PF02770">
    <property type="entry name" value="Acyl-CoA_dh_M"/>
    <property type="match status" value="1"/>
</dbReference>
<keyword evidence="6" id="KW-0560">Oxidoreductase</keyword>
<evidence type="ECO:0000259" key="8">
    <source>
        <dbReference type="Pfam" id="PF02770"/>
    </source>
</evidence>
<name>A0ABW2QQG5_9BURK</name>
<protein>
    <submittedName>
        <fullName evidence="10">Acyl-CoA dehydrogenase family protein</fullName>
    </submittedName>
</protein>
<feature type="domain" description="Acyl-CoA oxidase/dehydrogenase middle" evidence="8">
    <location>
        <begin position="133"/>
        <end position="234"/>
    </location>
</feature>
<dbReference type="Pfam" id="PF00441">
    <property type="entry name" value="Acyl-CoA_dh_1"/>
    <property type="match status" value="1"/>
</dbReference>
<dbReference type="InterPro" id="IPR006091">
    <property type="entry name" value="Acyl-CoA_Oxase/DH_mid-dom"/>
</dbReference>
<reference evidence="11" key="1">
    <citation type="journal article" date="2019" name="Int. J. Syst. Evol. Microbiol.">
        <title>The Global Catalogue of Microorganisms (GCM) 10K type strain sequencing project: providing services to taxonomists for standard genome sequencing and annotation.</title>
        <authorList>
            <consortium name="The Broad Institute Genomics Platform"/>
            <consortium name="The Broad Institute Genome Sequencing Center for Infectious Disease"/>
            <person name="Wu L."/>
            <person name="Ma J."/>
        </authorList>
    </citation>
    <scope>NUCLEOTIDE SEQUENCE [LARGE SCALE GENOMIC DNA]</scope>
    <source>
        <strain evidence="11">CGMCC 1.12371</strain>
    </source>
</reference>
<comment type="caution">
    <text evidence="10">The sequence shown here is derived from an EMBL/GenBank/DDBJ whole genome shotgun (WGS) entry which is preliminary data.</text>
</comment>
<dbReference type="InterPro" id="IPR009100">
    <property type="entry name" value="AcylCoA_DH/oxidase_NM_dom_sf"/>
</dbReference>
<dbReference type="InterPro" id="IPR046373">
    <property type="entry name" value="Acyl-CoA_Oxase/DH_mid-dom_sf"/>
</dbReference>
<comment type="similarity">
    <text evidence="2">Belongs to the acyl-CoA dehydrogenase family.</text>
</comment>
<evidence type="ECO:0000313" key="10">
    <source>
        <dbReference type="EMBL" id="MFC7411516.1"/>
    </source>
</evidence>
<keyword evidence="4" id="KW-0285">Flavoprotein</keyword>
<dbReference type="Proteomes" id="UP001596501">
    <property type="component" value="Unassembled WGS sequence"/>
</dbReference>
<dbReference type="InterPro" id="IPR013786">
    <property type="entry name" value="AcylCoA_DH/ox_N"/>
</dbReference>
<sequence>MDFSESPRARDIRERFTAFFQSQVLPRHREWHDAVVVRKQQAAFMPALRAAAREQGLWNLALPALAPDEPGTQLSNVEFAPLCELMGSLPWGSEVFNCHAPDVPNMALLQQVANPEQKQRWLRPLLEGEAKSAFALTEPDTASSDATNIDTRMERRGDQYIINGRKWFITGAAHPDCKFVVVVGRSNPEGQRTAQHSMVIVPMDTPGLRVVRSQRFMGWEDHVAPIGELEFVNVAVPVGNLLGEEGAGFSGAQTRLGPARVHHCTRLIGMAEVLMQLMVARAKERSTFGRAVIDYDTVQRSIAQSRIDIELARIMVQRTAWLIDQQGHRGSWRDVSISKVAVPNMLQQVADRAMQIFGAMGGSDQLLIHHAYVYARSLRIGDGPDEVHLRQIFRTEQGPSWTIADSPYVVPAA</sequence>
<comment type="cofactor">
    <cofactor evidence="1">
        <name>FAD</name>
        <dbReference type="ChEBI" id="CHEBI:57692"/>
    </cofactor>
</comment>
<evidence type="ECO:0000259" key="7">
    <source>
        <dbReference type="Pfam" id="PF00441"/>
    </source>
</evidence>
<evidence type="ECO:0000313" key="11">
    <source>
        <dbReference type="Proteomes" id="UP001596501"/>
    </source>
</evidence>
<evidence type="ECO:0000256" key="2">
    <source>
        <dbReference type="ARBA" id="ARBA00009347"/>
    </source>
</evidence>
<evidence type="ECO:0000256" key="1">
    <source>
        <dbReference type="ARBA" id="ARBA00001974"/>
    </source>
</evidence>
<dbReference type="Gene3D" id="1.10.540.10">
    <property type="entry name" value="Acyl-CoA dehydrogenase/oxidase, N-terminal domain"/>
    <property type="match status" value="1"/>
</dbReference>
<feature type="domain" description="Acyl-CoA dehydrogenase/oxidase N-terminal" evidence="9">
    <location>
        <begin position="8"/>
        <end position="129"/>
    </location>
</feature>
<dbReference type="EMBL" id="JBHTCA010000035">
    <property type="protein sequence ID" value="MFC7411516.1"/>
    <property type="molecule type" value="Genomic_DNA"/>
</dbReference>
<dbReference type="Gene3D" id="2.40.110.10">
    <property type="entry name" value="Butyryl-CoA Dehydrogenase, subunit A, domain 2"/>
    <property type="match status" value="1"/>
</dbReference>
<dbReference type="SUPFAM" id="SSF47203">
    <property type="entry name" value="Acyl-CoA dehydrogenase C-terminal domain-like"/>
    <property type="match status" value="1"/>
</dbReference>
<dbReference type="InterPro" id="IPR037069">
    <property type="entry name" value="AcylCoA_DH/ox_N_sf"/>
</dbReference>
<accession>A0ABW2QQG5</accession>
<evidence type="ECO:0000259" key="9">
    <source>
        <dbReference type="Pfam" id="PF02771"/>
    </source>
</evidence>
<evidence type="ECO:0000256" key="6">
    <source>
        <dbReference type="ARBA" id="ARBA00023002"/>
    </source>
</evidence>
<keyword evidence="5" id="KW-0274">FAD</keyword>
<dbReference type="InterPro" id="IPR009075">
    <property type="entry name" value="AcylCo_DH/oxidase_C"/>
</dbReference>
<feature type="domain" description="Acyl-CoA dehydrogenase/oxidase C-terminal" evidence="7">
    <location>
        <begin position="246"/>
        <end position="394"/>
    </location>
</feature>
<dbReference type="InterPro" id="IPR036250">
    <property type="entry name" value="AcylCo_DH-like_C"/>
</dbReference>
<dbReference type="PANTHER" id="PTHR48083">
    <property type="entry name" value="MEDIUM-CHAIN SPECIFIC ACYL-COA DEHYDROGENASE, MITOCHONDRIAL-RELATED"/>
    <property type="match status" value="1"/>
</dbReference>
<comment type="subunit">
    <text evidence="3">Homodimer.</text>
</comment>
<evidence type="ECO:0000256" key="3">
    <source>
        <dbReference type="ARBA" id="ARBA00011738"/>
    </source>
</evidence>
<evidence type="ECO:0000256" key="5">
    <source>
        <dbReference type="ARBA" id="ARBA00022827"/>
    </source>
</evidence>
<dbReference type="SUPFAM" id="SSF56645">
    <property type="entry name" value="Acyl-CoA dehydrogenase NM domain-like"/>
    <property type="match status" value="1"/>
</dbReference>
<organism evidence="10 11">
    <name type="scientific">Hydrogenophaga atypica</name>
    <dbReference type="NCBI Taxonomy" id="249409"/>
    <lineage>
        <taxon>Bacteria</taxon>
        <taxon>Pseudomonadati</taxon>
        <taxon>Pseudomonadota</taxon>
        <taxon>Betaproteobacteria</taxon>
        <taxon>Burkholderiales</taxon>
        <taxon>Comamonadaceae</taxon>
        <taxon>Hydrogenophaga</taxon>
    </lineage>
</organism>
<proteinExistence type="inferred from homology"/>
<dbReference type="Gene3D" id="1.20.140.10">
    <property type="entry name" value="Butyryl-CoA Dehydrogenase, subunit A, domain 3"/>
    <property type="match status" value="1"/>
</dbReference>
<evidence type="ECO:0000256" key="4">
    <source>
        <dbReference type="ARBA" id="ARBA00022630"/>
    </source>
</evidence>
<dbReference type="InterPro" id="IPR050741">
    <property type="entry name" value="Acyl-CoA_dehydrogenase"/>
</dbReference>
<dbReference type="PANTHER" id="PTHR48083:SF13">
    <property type="entry name" value="ACYL-COA DEHYDROGENASE FAMILY MEMBER 11"/>
    <property type="match status" value="1"/>
</dbReference>
<dbReference type="RefSeq" id="WP_054459466.1">
    <property type="nucleotide sequence ID" value="NZ_JBHTCA010000035.1"/>
</dbReference>
<dbReference type="Pfam" id="PF02771">
    <property type="entry name" value="Acyl-CoA_dh_N"/>
    <property type="match status" value="1"/>
</dbReference>
<gene>
    <name evidence="10" type="ORF">ACFQPB_21895</name>
</gene>